<dbReference type="Pfam" id="PF00682">
    <property type="entry name" value="HMGL-like"/>
    <property type="match status" value="1"/>
</dbReference>
<evidence type="ECO:0000256" key="3">
    <source>
        <dbReference type="ARBA" id="ARBA00012910"/>
    </source>
</evidence>
<sequence>MDSVRLVEMGPRDGLQNEPVQVPTHIKIELVERLADCGLTHIEAASFVSPKWVPQMADGSEVLTAIRRRQGVIYSALTPNVKGLEAALAAGADEVAVFTAASESFCRKNINCSVAQSLERFTPVLQLAHEHGLRVRGYVSTVLGCPYEGDITPAAVARVAGALYRLGCDEISLGDTIGTGTPKKAIAMLSAVRQEVPLARLAAHFHDTYGQALANLYAVLEQGLRIIDSSVAGLGGCPYAKGATGNVASEDVVYLLHGLGLETGVNLDRLVHTGRWISRRLGRVNGAKTGLAWHPNK</sequence>
<dbReference type="PROSITE" id="PS50991">
    <property type="entry name" value="PYR_CT"/>
    <property type="match status" value="1"/>
</dbReference>
<evidence type="ECO:0000313" key="8">
    <source>
        <dbReference type="EMBL" id="OXY83561.1"/>
    </source>
</evidence>
<dbReference type="PROSITE" id="PS01062">
    <property type="entry name" value="HMG_COA_LYASE"/>
    <property type="match status" value="1"/>
</dbReference>
<dbReference type="GO" id="GO:0046872">
    <property type="term" value="F:metal ion binding"/>
    <property type="evidence" value="ECO:0007669"/>
    <property type="project" value="UniProtKB-KW"/>
</dbReference>
<dbReference type="SUPFAM" id="SSF51569">
    <property type="entry name" value="Aldolase"/>
    <property type="match status" value="1"/>
</dbReference>
<comment type="similarity">
    <text evidence="2">Belongs to the HMG-CoA lyase family.</text>
</comment>
<evidence type="ECO:0000313" key="9">
    <source>
        <dbReference type="Proteomes" id="UP000242757"/>
    </source>
</evidence>
<proteinExistence type="inferred from homology"/>
<dbReference type="InterPro" id="IPR000891">
    <property type="entry name" value="PYR_CT"/>
</dbReference>
<gene>
    <name evidence="8" type="ORF">B6S08_08785</name>
</gene>
<dbReference type="PANTHER" id="PTHR42738:SF7">
    <property type="entry name" value="HYDROXYMETHYLGLUTARYL-COA LYASE"/>
    <property type="match status" value="1"/>
</dbReference>
<dbReference type="EMBL" id="NBIM01000001">
    <property type="protein sequence ID" value="OXY83561.1"/>
    <property type="molecule type" value="Genomic_DNA"/>
</dbReference>
<feature type="domain" description="Pyruvate carboxyltransferase" evidence="7">
    <location>
        <begin position="4"/>
        <end position="271"/>
    </location>
</feature>
<evidence type="ECO:0000256" key="2">
    <source>
        <dbReference type="ARBA" id="ARBA00009405"/>
    </source>
</evidence>
<comment type="caution">
    <text evidence="8">The sequence shown here is derived from an EMBL/GenBank/DDBJ whole genome shotgun (WGS) entry which is preliminary data.</text>
</comment>
<dbReference type="PANTHER" id="PTHR42738">
    <property type="entry name" value="HYDROXYMETHYLGLUTARYL-COA LYASE"/>
    <property type="match status" value="1"/>
</dbReference>
<dbReference type="UniPathway" id="UPA00896">
    <property type="reaction ID" value="UER00863"/>
</dbReference>
<organism evidence="8 9">
    <name type="scientific">Oceanimonas doudoroffii</name>
    <dbReference type="NCBI Taxonomy" id="84158"/>
    <lineage>
        <taxon>Bacteria</taxon>
        <taxon>Pseudomonadati</taxon>
        <taxon>Pseudomonadota</taxon>
        <taxon>Gammaproteobacteria</taxon>
        <taxon>Aeromonadales</taxon>
        <taxon>Aeromonadaceae</taxon>
        <taxon>Oceanimonas</taxon>
    </lineage>
</organism>
<dbReference type="InterPro" id="IPR013785">
    <property type="entry name" value="Aldolase_TIM"/>
</dbReference>
<dbReference type="OrthoDB" id="9784013at2"/>
<protein>
    <recommendedName>
        <fullName evidence="3">hydroxymethylglutaryl-CoA lyase</fullName>
        <ecNumber evidence="3">4.1.3.4</ecNumber>
    </recommendedName>
</protein>
<keyword evidence="4" id="KW-0479">Metal-binding</keyword>
<dbReference type="InterPro" id="IPR000138">
    <property type="entry name" value="HMG_CoA_lyase_AS"/>
</dbReference>
<keyword evidence="5 8" id="KW-0456">Lyase</keyword>
<keyword evidence="9" id="KW-1185">Reference proteome</keyword>
<dbReference type="GO" id="GO:0006552">
    <property type="term" value="P:L-leucine catabolic process"/>
    <property type="evidence" value="ECO:0007669"/>
    <property type="project" value="TreeGrafter"/>
</dbReference>
<evidence type="ECO:0000256" key="5">
    <source>
        <dbReference type="ARBA" id="ARBA00023239"/>
    </source>
</evidence>
<dbReference type="GO" id="GO:0004419">
    <property type="term" value="F:hydroxymethylglutaryl-CoA lyase activity"/>
    <property type="evidence" value="ECO:0007669"/>
    <property type="project" value="UniProtKB-EC"/>
</dbReference>
<dbReference type="NCBIfam" id="NF004283">
    <property type="entry name" value="PRK05692.1"/>
    <property type="match status" value="1"/>
</dbReference>
<dbReference type="EC" id="4.1.3.4" evidence="3"/>
<evidence type="ECO:0000256" key="6">
    <source>
        <dbReference type="ARBA" id="ARBA00049877"/>
    </source>
</evidence>
<dbReference type="AlphaFoldDB" id="A0A233RJJ8"/>
<dbReference type="InterPro" id="IPR043594">
    <property type="entry name" value="HMGL"/>
</dbReference>
<comment type="pathway">
    <text evidence="1">Metabolic intermediate metabolism; (S)-3-hydroxy-3-methylglutaryl-CoA degradation; acetoacetate from (S)-3-hydroxy-3-methylglutaryl-CoA: step 1/1.</text>
</comment>
<dbReference type="GO" id="GO:0046951">
    <property type="term" value="P:ketone body biosynthetic process"/>
    <property type="evidence" value="ECO:0007669"/>
    <property type="project" value="TreeGrafter"/>
</dbReference>
<dbReference type="Proteomes" id="UP000242757">
    <property type="component" value="Unassembled WGS sequence"/>
</dbReference>
<evidence type="ECO:0000256" key="4">
    <source>
        <dbReference type="ARBA" id="ARBA00022723"/>
    </source>
</evidence>
<evidence type="ECO:0000256" key="1">
    <source>
        <dbReference type="ARBA" id="ARBA00005143"/>
    </source>
</evidence>
<dbReference type="FunFam" id="3.20.20.70:FF:000201">
    <property type="entry name" value="Hydroxymethylglutaryl-CoA lyase"/>
    <property type="match status" value="1"/>
</dbReference>
<dbReference type="Gene3D" id="3.20.20.70">
    <property type="entry name" value="Aldolase class I"/>
    <property type="match status" value="1"/>
</dbReference>
<dbReference type="RefSeq" id="WP_094200335.1">
    <property type="nucleotide sequence ID" value="NZ_NBIM01000001.1"/>
</dbReference>
<dbReference type="CDD" id="cd07938">
    <property type="entry name" value="DRE_TIM_HMGL"/>
    <property type="match status" value="1"/>
</dbReference>
<name>A0A233RJJ8_9GAMM</name>
<accession>A0A233RJJ8</accession>
<reference evidence="8 9" key="1">
    <citation type="submission" date="2017-08" db="EMBL/GenBank/DDBJ databases">
        <title>A Genome Sequence of Oceanimonas doudoroffii ATCC 27123T.</title>
        <authorList>
            <person name="Brennan M.A."/>
            <person name="Maclea K.S."/>
            <person name="Mcclelland W.D."/>
            <person name="Trachtenberg A.M."/>
        </authorList>
    </citation>
    <scope>NUCLEOTIDE SEQUENCE [LARGE SCALE GENOMIC DNA]</scope>
    <source>
        <strain evidence="8 9">ATCC 27123</strain>
    </source>
</reference>
<evidence type="ECO:0000259" key="7">
    <source>
        <dbReference type="PROSITE" id="PS50991"/>
    </source>
</evidence>
<comment type="catalytic activity">
    <reaction evidence="6">
        <text>(3S)-3-hydroxy-3-methylglutaryl-CoA = acetoacetate + acetyl-CoA</text>
        <dbReference type="Rhea" id="RHEA:24404"/>
        <dbReference type="ChEBI" id="CHEBI:13705"/>
        <dbReference type="ChEBI" id="CHEBI:43074"/>
        <dbReference type="ChEBI" id="CHEBI:57288"/>
        <dbReference type="EC" id="4.1.3.4"/>
    </reaction>
</comment>